<proteinExistence type="predicted"/>
<sequence>MHFLTRSSQPGRPVARKALVSMEMIFPGGEHTHAQTPTVSLHRRMGRGWDTVKHCMISYCCRASGFSESNSSGGLFSMRQLKVWLFLRLGSCGHCTPFTGREGRQNARV</sequence>
<reference evidence="1 2" key="1">
    <citation type="submission" date="2019-03" db="EMBL/GenBank/DDBJ databases">
        <title>First draft genome of Liparis tanakae, snailfish: a comprehensive survey of snailfish specific genes.</title>
        <authorList>
            <person name="Kim W."/>
            <person name="Song I."/>
            <person name="Jeong J.-H."/>
            <person name="Kim D."/>
            <person name="Kim S."/>
            <person name="Ryu S."/>
            <person name="Song J.Y."/>
            <person name="Lee S.K."/>
        </authorList>
    </citation>
    <scope>NUCLEOTIDE SEQUENCE [LARGE SCALE GENOMIC DNA]</scope>
    <source>
        <tissue evidence="1">Muscle</tissue>
    </source>
</reference>
<organism evidence="1 2">
    <name type="scientific">Liparis tanakae</name>
    <name type="common">Tanaka's snailfish</name>
    <dbReference type="NCBI Taxonomy" id="230148"/>
    <lineage>
        <taxon>Eukaryota</taxon>
        <taxon>Metazoa</taxon>
        <taxon>Chordata</taxon>
        <taxon>Craniata</taxon>
        <taxon>Vertebrata</taxon>
        <taxon>Euteleostomi</taxon>
        <taxon>Actinopterygii</taxon>
        <taxon>Neopterygii</taxon>
        <taxon>Teleostei</taxon>
        <taxon>Neoteleostei</taxon>
        <taxon>Acanthomorphata</taxon>
        <taxon>Eupercaria</taxon>
        <taxon>Perciformes</taxon>
        <taxon>Cottioidei</taxon>
        <taxon>Cottales</taxon>
        <taxon>Liparidae</taxon>
        <taxon>Liparis</taxon>
    </lineage>
</organism>
<dbReference type="AlphaFoldDB" id="A0A4Z2GS42"/>
<accession>A0A4Z2GS42</accession>
<comment type="caution">
    <text evidence="1">The sequence shown here is derived from an EMBL/GenBank/DDBJ whole genome shotgun (WGS) entry which is preliminary data.</text>
</comment>
<dbReference type="Proteomes" id="UP000314294">
    <property type="component" value="Unassembled WGS sequence"/>
</dbReference>
<evidence type="ECO:0000313" key="1">
    <source>
        <dbReference type="EMBL" id="TNN56121.1"/>
    </source>
</evidence>
<evidence type="ECO:0000313" key="2">
    <source>
        <dbReference type="Proteomes" id="UP000314294"/>
    </source>
</evidence>
<gene>
    <name evidence="1" type="ORF">EYF80_033671</name>
</gene>
<name>A0A4Z2GS42_9TELE</name>
<protein>
    <submittedName>
        <fullName evidence="1">Uncharacterized protein</fullName>
    </submittedName>
</protein>
<keyword evidence="2" id="KW-1185">Reference proteome</keyword>
<dbReference type="EMBL" id="SRLO01000436">
    <property type="protein sequence ID" value="TNN56121.1"/>
    <property type="molecule type" value="Genomic_DNA"/>
</dbReference>